<feature type="chain" id="PRO_5011493094" evidence="1">
    <location>
        <begin position="21"/>
        <end position="83"/>
    </location>
</feature>
<feature type="signal peptide" evidence="1">
    <location>
        <begin position="1"/>
        <end position="20"/>
    </location>
</feature>
<organism evidence="3 4">
    <name type="scientific">Falsiroseomonas stagni DSM 19981</name>
    <dbReference type="NCBI Taxonomy" id="1123062"/>
    <lineage>
        <taxon>Bacteria</taxon>
        <taxon>Pseudomonadati</taxon>
        <taxon>Pseudomonadota</taxon>
        <taxon>Alphaproteobacteria</taxon>
        <taxon>Acetobacterales</taxon>
        <taxon>Roseomonadaceae</taxon>
        <taxon>Falsiroseomonas</taxon>
    </lineage>
</organism>
<evidence type="ECO:0000259" key="2">
    <source>
        <dbReference type="Pfam" id="PF13670"/>
    </source>
</evidence>
<evidence type="ECO:0000313" key="4">
    <source>
        <dbReference type="Proteomes" id="UP000199473"/>
    </source>
</evidence>
<dbReference type="EMBL" id="FOSQ01000002">
    <property type="protein sequence ID" value="SFK38625.1"/>
    <property type="molecule type" value="Genomic_DNA"/>
</dbReference>
<dbReference type="Proteomes" id="UP000199473">
    <property type="component" value="Unassembled WGS sequence"/>
</dbReference>
<gene>
    <name evidence="3" type="ORF">SAMN02745775_102116</name>
</gene>
<keyword evidence="4" id="KW-1185">Reference proteome</keyword>
<protein>
    <submittedName>
        <fullName evidence="3">Peptidase propeptide and YPEB domain-containing protein</fullName>
    </submittedName>
</protein>
<proteinExistence type="predicted"/>
<keyword evidence="1" id="KW-0732">Signal</keyword>
<evidence type="ECO:0000256" key="1">
    <source>
        <dbReference type="SAM" id="SignalP"/>
    </source>
</evidence>
<reference evidence="3 4" key="1">
    <citation type="submission" date="2016-10" db="EMBL/GenBank/DDBJ databases">
        <authorList>
            <person name="de Groot N.N."/>
        </authorList>
    </citation>
    <scope>NUCLEOTIDE SEQUENCE [LARGE SCALE GENOMIC DNA]</scope>
    <source>
        <strain evidence="3 4">DSM 19981</strain>
    </source>
</reference>
<dbReference type="AlphaFoldDB" id="A0A1I3Z3I3"/>
<feature type="domain" description="PepSY" evidence="2">
    <location>
        <begin position="7"/>
        <end position="79"/>
    </location>
</feature>
<dbReference type="InterPro" id="IPR025711">
    <property type="entry name" value="PepSY"/>
</dbReference>
<accession>A0A1I3Z3I3</accession>
<name>A0A1I3Z3I3_9PROT</name>
<evidence type="ECO:0000313" key="3">
    <source>
        <dbReference type="EMBL" id="SFK38625.1"/>
    </source>
</evidence>
<sequence length="83" mass="9271">MRLTLPAAAMLALVALPGWAAAPPANARPASDVLRMIEQRPDFGHLEELDWDDGGYWKVEYRTRDGRKVELRVDPVSGEARAR</sequence>
<dbReference type="Pfam" id="PF13670">
    <property type="entry name" value="PepSY_2"/>
    <property type="match status" value="1"/>
</dbReference>